<keyword evidence="1" id="KW-1133">Transmembrane helix</keyword>
<dbReference type="EMBL" id="PGLQ01000002">
    <property type="protein sequence ID" value="PJM79325.1"/>
    <property type="molecule type" value="Genomic_DNA"/>
</dbReference>
<keyword evidence="1" id="KW-0812">Transmembrane</keyword>
<feature type="transmembrane region" description="Helical" evidence="1">
    <location>
        <begin position="38"/>
        <end position="56"/>
    </location>
</feature>
<dbReference type="Proteomes" id="UP000228755">
    <property type="component" value="Unassembled WGS sequence"/>
</dbReference>
<reference evidence="2 3" key="1">
    <citation type="submission" date="2017-11" db="EMBL/GenBank/DDBJ databases">
        <title>Draft genome sequences of strains TRE 1, TRE D, TRE H and TRI 7, isolated from tamarins, belonging to four potential novel Bifidobacterium species.</title>
        <authorList>
            <person name="Mattarelli P."/>
            <person name="Modesto M."/>
            <person name="Bonetti A."/>
            <person name="Puglisi E."/>
            <person name="Morelli L."/>
        </authorList>
    </citation>
    <scope>NUCLEOTIDE SEQUENCE [LARGE SCALE GENOMIC DNA]</scope>
    <source>
        <strain evidence="3">TRED</strain>
    </source>
</reference>
<proteinExistence type="predicted"/>
<evidence type="ECO:0000313" key="3">
    <source>
        <dbReference type="Proteomes" id="UP000228755"/>
    </source>
</evidence>
<gene>
    <name evidence="2" type="ORF">CUU80_04635</name>
</gene>
<protein>
    <submittedName>
        <fullName evidence="2">Uncharacterized protein</fullName>
    </submittedName>
</protein>
<comment type="caution">
    <text evidence="2">The sequence shown here is derived from an EMBL/GenBank/DDBJ whole genome shotgun (WGS) entry which is preliminary data.</text>
</comment>
<keyword evidence="1" id="KW-0472">Membrane</keyword>
<name>A0A2M9HR72_9BIFI</name>
<dbReference type="AlphaFoldDB" id="A0A2M9HR72"/>
<evidence type="ECO:0000256" key="1">
    <source>
        <dbReference type="SAM" id="Phobius"/>
    </source>
</evidence>
<organism evidence="2 3">
    <name type="scientific">Bifidobacterium scaligerum</name>
    <dbReference type="NCBI Taxonomy" id="2052656"/>
    <lineage>
        <taxon>Bacteria</taxon>
        <taxon>Bacillati</taxon>
        <taxon>Actinomycetota</taxon>
        <taxon>Actinomycetes</taxon>
        <taxon>Bifidobacteriales</taxon>
        <taxon>Bifidobacteriaceae</taxon>
        <taxon>Bifidobacterium</taxon>
    </lineage>
</organism>
<sequence length="104" mass="11266">MRAYQDAVAQSGIYGLTLRLGGRVETATVAFRIVAESFYGVVCVHMAMMGMVSAWGKPIRGMWITVVFAACRVANVDNSPVRYVSKRAIDCVTVLCDGAVCRAE</sequence>
<accession>A0A2M9HR72</accession>
<keyword evidence="3" id="KW-1185">Reference proteome</keyword>
<evidence type="ECO:0000313" key="2">
    <source>
        <dbReference type="EMBL" id="PJM79325.1"/>
    </source>
</evidence>